<feature type="region of interest" description="Disordered" evidence="12">
    <location>
        <begin position="1"/>
        <end position="22"/>
    </location>
</feature>
<organism evidence="14 15">
    <name type="scientific">Pseudofulvimonas gallinarii</name>
    <dbReference type="NCBI Taxonomy" id="634155"/>
    <lineage>
        <taxon>Bacteria</taxon>
        <taxon>Pseudomonadati</taxon>
        <taxon>Pseudomonadota</taxon>
        <taxon>Gammaproteobacteria</taxon>
        <taxon>Lysobacterales</taxon>
        <taxon>Rhodanobacteraceae</taxon>
        <taxon>Pseudofulvimonas</taxon>
    </lineage>
</organism>
<dbReference type="Pfam" id="PF00912">
    <property type="entry name" value="Transgly"/>
    <property type="match status" value="1"/>
</dbReference>
<accession>A0A4R3L2C3</accession>
<evidence type="ECO:0000259" key="13">
    <source>
        <dbReference type="Pfam" id="PF00912"/>
    </source>
</evidence>
<dbReference type="EC" id="2.4.99.28" evidence="11"/>
<dbReference type="GO" id="GO:0005886">
    <property type="term" value="C:plasma membrane"/>
    <property type="evidence" value="ECO:0007669"/>
    <property type="project" value="UniProtKB-SubCell"/>
</dbReference>
<evidence type="ECO:0000256" key="11">
    <source>
        <dbReference type="HAMAP-Rule" id="MF_00766"/>
    </source>
</evidence>
<evidence type="ECO:0000256" key="5">
    <source>
        <dbReference type="ARBA" id="ARBA00022692"/>
    </source>
</evidence>
<evidence type="ECO:0000256" key="1">
    <source>
        <dbReference type="ARBA" id="ARBA00022475"/>
    </source>
</evidence>
<keyword evidence="15" id="KW-1185">Reference proteome</keyword>
<keyword evidence="5 11" id="KW-0812">Transmembrane</keyword>
<evidence type="ECO:0000256" key="10">
    <source>
        <dbReference type="ARBA" id="ARBA00023316"/>
    </source>
</evidence>
<keyword evidence="10 11" id="KW-0961">Cell wall biogenesis/degradation</keyword>
<evidence type="ECO:0000256" key="12">
    <source>
        <dbReference type="SAM" id="MobiDB-lite"/>
    </source>
</evidence>
<name>A0A4R3L2C3_9GAMM</name>
<keyword evidence="6 11" id="KW-0133">Cell shape</keyword>
<evidence type="ECO:0000256" key="2">
    <source>
        <dbReference type="ARBA" id="ARBA00022519"/>
    </source>
</evidence>
<dbReference type="GO" id="GO:0016763">
    <property type="term" value="F:pentosyltransferase activity"/>
    <property type="evidence" value="ECO:0007669"/>
    <property type="project" value="InterPro"/>
</dbReference>
<evidence type="ECO:0000256" key="8">
    <source>
        <dbReference type="ARBA" id="ARBA00022989"/>
    </source>
</evidence>
<keyword evidence="2 11" id="KW-0997">Cell inner membrane</keyword>
<dbReference type="NCBIfam" id="TIGR02070">
    <property type="entry name" value="mono_pep_trsgly"/>
    <property type="match status" value="1"/>
</dbReference>
<dbReference type="Proteomes" id="UP000294599">
    <property type="component" value="Unassembled WGS sequence"/>
</dbReference>
<comment type="pathway">
    <text evidence="11">Cell wall biogenesis; peptidoglycan biosynthesis.</text>
</comment>
<keyword evidence="4 11" id="KW-0808">Transferase</keyword>
<keyword evidence="3 11" id="KW-0328">Glycosyltransferase</keyword>
<protein>
    <recommendedName>
        <fullName evidence="11">Biosynthetic peptidoglycan transglycosylase</fullName>
        <ecNumber evidence="11">2.4.99.28</ecNumber>
    </recommendedName>
    <alternativeName>
        <fullName evidence="11">Glycan polymerase</fullName>
    </alternativeName>
    <alternativeName>
        <fullName evidence="11">Peptidoglycan glycosyltransferase MtgA</fullName>
        <shortName evidence="11">PGT</shortName>
    </alternativeName>
</protein>
<keyword evidence="9 11" id="KW-0472">Membrane</keyword>
<comment type="function">
    <text evidence="11">Peptidoglycan polymerase that catalyzes glycan chain elongation from lipid-linked precursors.</text>
</comment>
<dbReference type="PANTHER" id="PTHR30400:SF0">
    <property type="entry name" value="BIOSYNTHETIC PEPTIDOGLYCAN TRANSGLYCOSYLASE"/>
    <property type="match status" value="1"/>
</dbReference>
<dbReference type="GO" id="GO:0008360">
    <property type="term" value="P:regulation of cell shape"/>
    <property type="evidence" value="ECO:0007669"/>
    <property type="project" value="UniProtKB-KW"/>
</dbReference>
<dbReference type="GO" id="GO:0009274">
    <property type="term" value="C:peptidoglycan-based cell wall"/>
    <property type="evidence" value="ECO:0007669"/>
    <property type="project" value="InterPro"/>
</dbReference>
<dbReference type="EMBL" id="SMAF01000030">
    <property type="protein sequence ID" value="TCS93045.1"/>
    <property type="molecule type" value="Genomic_DNA"/>
</dbReference>
<dbReference type="GO" id="GO:0071555">
    <property type="term" value="P:cell wall organization"/>
    <property type="evidence" value="ECO:0007669"/>
    <property type="project" value="UniProtKB-KW"/>
</dbReference>
<evidence type="ECO:0000313" key="15">
    <source>
        <dbReference type="Proteomes" id="UP000294599"/>
    </source>
</evidence>
<dbReference type="UniPathway" id="UPA00219"/>
<comment type="similarity">
    <text evidence="11">Belongs to the glycosyltransferase 51 family.</text>
</comment>
<dbReference type="InterPro" id="IPR001264">
    <property type="entry name" value="Glyco_trans_51"/>
</dbReference>
<feature type="domain" description="Glycosyl transferase family 51" evidence="13">
    <location>
        <begin position="81"/>
        <end position="246"/>
    </location>
</feature>
<evidence type="ECO:0000256" key="9">
    <source>
        <dbReference type="ARBA" id="ARBA00023136"/>
    </source>
</evidence>
<comment type="catalytic activity">
    <reaction evidence="11">
        <text>[GlcNAc-(1-&gt;4)-Mur2Ac(oyl-L-Ala-gamma-D-Glu-L-Lys-D-Ala-D-Ala)](n)-di-trans,octa-cis-undecaprenyl diphosphate + beta-D-GlcNAc-(1-&gt;4)-Mur2Ac(oyl-L-Ala-gamma-D-Glu-L-Lys-D-Ala-D-Ala)-di-trans,octa-cis-undecaprenyl diphosphate = [GlcNAc-(1-&gt;4)-Mur2Ac(oyl-L-Ala-gamma-D-Glu-L-Lys-D-Ala-D-Ala)](n+1)-di-trans,octa-cis-undecaprenyl diphosphate + di-trans,octa-cis-undecaprenyl diphosphate + H(+)</text>
        <dbReference type="Rhea" id="RHEA:23708"/>
        <dbReference type="Rhea" id="RHEA-COMP:9602"/>
        <dbReference type="Rhea" id="RHEA-COMP:9603"/>
        <dbReference type="ChEBI" id="CHEBI:15378"/>
        <dbReference type="ChEBI" id="CHEBI:58405"/>
        <dbReference type="ChEBI" id="CHEBI:60033"/>
        <dbReference type="ChEBI" id="CHEBI:78435"/>
        <dbReference type="EC" id="2.4.99.28"/>
    </reaction>
</comment>
<dbReference type="AlphaFoldDB" id="A0A4R3L2C3"/>
<keyword evidence="7 11" id="KW-0573">Peptidoglycan synthesis</keyword>
<evidence type="ECO:0000313" key="14">
    <source>
        <dbReference type="EMBL" id="TCS93045.1"/>
    </source>
</evidence>
<gene>
    <name evidence="11" type="primary">mtgA</name>
    <name evidence="14" type="ORF">EDC25_13016</name>
</gene>
<comment type="caution">
    <text evidence="14">The sequence shown here is derived from an EMBL/GenBank/DDBJ whole genome shotgun (WGS) entry which is preliminary data.</text>
</comment>
<dbReference type="OrthoDB" id="9766909at2"/>
<dbReference type="RefSeq" id="WP_123522180.1">
    <property type="nucleotide sequence ID" value="NZ_JBHLWF010000030.1"/>
</dbReference>
<sequence length="258" mass="28986">MARPSSPKARRTSRGRSRGSTRKPASWKRRLARWLLWLAVGWFGITLALVLLFRFVNPPLSSFMFQRVVEATWKGDPSFRLRHRWVPLAQIAPAVPLAVVASEDQKFPDHHGFDFATLRKVAAEHLAGEGRRGGSTISQQTAKNLFLWPGRSWVRKGLEAYFTVLIETTWPKRRILEVYLNIAQFGRDIYGIEGAAQVHFGKSAAQLDAGEAARLAAVLPAPNRHSPQPPSPHVVQRSAWIQRQMQLLGPDHLEGVVP</sequence>
<keyword evidence="8 11" id="KW-1133">Transmembrane helix</keyword>
<evidence type="ECO:0000256" key="6">
    <source>
        <dbReference type="ARBA" id="ARBA00022960"/>
    </source>
</evidence>
<dbReference type="HAMAP" id="MF_00766">
    <property type="entry name" value="PGT_MtgA"/>
    <property type="match status" value="1"/>
</dbReference>
<dbReference type="Gene3D" id="1.10.3810.10">
    <property type="entry name" value="Biosynthetic peptidoglycan transglycosylase-like"/>
    <property type="match status" value="1"/>
</dbReference>
<dbReference type="InterPro" id="IPR023346">
    <property type="entry name" value="Lysozyme-like_dom_sf"/>
</dbReference>
<evidence type="ECO:0000256" key="3">
    <source>
        <dbReference type="ARBA" id="ARBA00022676"/>
    </source>
</evidence>
<comment type="subcellular location">
    <subcellularLocation>
        <location evidence="11">Cell inner membrane</location>
        <topology evidence="11">Single-pass membrane protein</topology>
    </subcellularLocation>
</comment>
<reference evidence="14 15" key="1">
    <citation type="submission" date="2019-03" db="EMBL/GenBank/DDBJ databases">
        <title>Genomic Encyclopedia of Type Strains, Phase IV (KMG-IV): sequencing the most valuable type-strain genomes for metagenomic binning, comparative biology and taxonomic classification.</title>
        <authorList>
            <person name="Goeker M."/>
        </authorList>
    </citation>
    <scope>NUCLEOTIDE SEQUENCE [LARGE SCALE GENOMIC DNA]</scope>
    <source>
        <strain evidence="14 15">DSM 21944</strain>
    </source>
</reference>
<proteinExistence type="inferred from homology"/>
<keyword evidence="1 11" id="KW-1003">Cell membrane</keyword>
<feature type="compositionally biased region" description="Basic residues" evidence="12">
    <location>
        <begin position="8"/>
        <end position="22"/>
    </location>
</feature>
<dbReference type="SUPFAM" id="SSF53955">
    <property type="entry name" value="Lysozyme-like"/>
    <property type="match status" value="1"/>
</dbReference>
<dbReference type="GO" id="GO:0009252">
    <property type="term" value="P:peptidoglycan biosynthetic process"/>
    <property type="evidence" value="ECO:0007669"/>
    <property type="project" value="UniProtKB-UniRule"/>
</dbReference>
<dbReference type="GO" id="GO:0008955">
    <property type="term" value="F:peptidoglycan glycosyltransferase activity"/>
    <property type="evidence" value="ECO:0007669"/>
    <property type="project" value="UniProtKB-UniRule"/>
</dbReference>
<evidence type="ECO:0000256" key="4">
    <source>
        <dbReference type="ARBA" id="ARBA00022679"/>
    </source>
</evidence>
<dbReference type="PANTHER" id="PTHR30400">
    <property type="entry name" value="MONOFUNCTIONAL BIOSYNTHETIC PEPTIDOGLYCAN TRANSGLYCOSYLASE"/>
    <property type="match status" value="1"/>
</dbReference>
<evidence type="ECO:0000256" key="7">
    <source>
        <dbReference type="ARBA" id="ARBA00022984"/>
    </source>
</evidence>
<dbReference type="InterPro" id="IPR036950">
    <property type="entry name" value="PBP_transglycosylase"/>
</dbReference>
<dbReference type="InterPro" id="IPR011812">
    <property type="entry name" value="Pep_trsgly"/>
</dbReference>